<reference evidence="3 4" key="1">
    <citation type="journal article" date="2020" name="G3 (Bethesda)">
        <title>Improved Reference Genome for Cyclotella cryptica CCMP332, a Model for Cell Wall Morphogenesis, Salinity Adaptation, and Lipid Production in Diatoms (Bacillariophyta).</title>
        <authorList>
            <person name="Roberts W.R."/>
            <person name="Downey K.M."/>
            <person name="Ruck E.C."/>
            <person name="Traller J.C."/>
            <person name="Alverson A.J."/>
        </authorList>
    </citation>
    <scope>NUCLEOTIDE SEQUENCE [LARGE SCALE GENOMIC DNA]</scope>
    <source>
        <strain evidence="3 4">CCMP332</strain>
    </source>
</reference>
<accession>A0ABD3QIY7</accession>
<protein>
    <recommendedName>
        <fullName evidence="5">Reverse transcriptase domain-containing protein</fullName>
    </recommendedName>
</protein>
<keyword evidence="4" id="KW-1185">Reference proteome</keyword>
<keyword evidence="2" id="KW-0472">Membrane</keyword>
<name>A0ABD3QIY7_9STRA</name>
<feature type="compositionally biased region" description="Basic residues" evidence="1">
    <location>
        <begin position="9"/>
        <end position="19"/>
    </location>
</feature>
<evidence type="ECO:0000256" key="1">
    <source>
        <dbReference type="SAM" id="MobiDB-lite"/>
    </source>
</evidence>
<proteinExistence type="predicted"/>
<gene>
    <name evidence="3" type="ORF">HJC23_011670</name>
</gene>
<evidence type="ECO:0000313" key="4">
    <source>
        <dbReference type="Proteomes" id="UP001516023"/>
    </source>
</evidence>
<comment type="caution">
    <text evidence="3">The sequence shown here is derived from an EMBL/GenBank/DDBJ whole genome shotgun (WGS) entry which is preliminary data.</text>
</comment>
<evidence type="ECO:0000256" key="2">
    <source>
        <dbReference type="SAM" id="Phobius"/>
    </source>
</evidence>
<evidence type="ECO:0000313" key="3">
    <source>
        <dbReference type="EMBL" id="KAL3800433.1"/>
    </source>
</evidence>
<feature type="transmembrane region" description="Helical" evidence="2">
    <location>
        <begin position="96"/>
        <end position="117"/>
    </location>
</feature>
<keyword evidence="2" id="KW-0812">Transmembrane</keyword>
<feature type="region of interest" description="Disordered" evidence="1">
    <location>
        <begin position="1"/>
        <end position="27"/>
    </location>
</feature>
<organism evidence="3 4">
    <name type="scientific">Cyclotella cryptica</name>
    <dbReference type="NCBI Taxonomy" id="29204"/>
    <lineage>
        <taxon>Eukaryota</taxon>
        <taxon>Sar</taxon>
        <taxon>Stramenopiles</taxon>
        <taxon>Ochrophyta</taxon>
        <taxon>Bacillariophyta</taxon>
        <taxon>Coscinodiscophyceae</taxon>
        <taxon>Thalassiosirophycidae</taxon>
        <taxon>Stephanodiscales</taxon>
        <taxon>Stephanodiscaceae</taxon>
        <taxon>Cyclotella</taxon>
    </lineage>
</organism>
<keyword evidence="2" id="KW-1133">Transmembrane helix</keyword>
<dbReference type="EMBL" id="JABMIG020000032">
    <property type="protein sequence ID" value="KAL3800433.1"/>
    <property type="molecule type" value="Genomic_DNA"/>
</dbReference>
<sequence length="186" mass="21182">MNDKWDNRARHHKPLHRRSNNIQPTSLQRKSSYEAVFSLSCRGVGRCVLLDFLLDAALRERTPSVARWLVAESCAEAAKSRPLTVCVLSCPLRAAVAVRIVLYFILLYLILIVTKFLRCRVKDKIIASYLSRRNPTIGQSALATCLCCCFNSFTRDSKLDSETRLDVLFIFVGDAKRVFNQLKPLF</sequence>
<evidence type="ECO:0008006" key="5">
    <source>
        <dbReference type="Google" id="ProtNLM"/>
    </source>
</evidence>
<dbReference type="AlphaFoldDB" id="A0ABD3QIY7"/>
<dbReference type="Proteomes" id="UP001516023">
    <property type="component" value="Unassembled WGS sequence"/>
</dbReference>